<dbReference type="GO" id="GO:0016042">
    <property type="term" value="P:lipid catabolic process"/>
    <property type="evidence" value="ECO:0007669"/>
    <property type="project" value="UniProtKB-KW"/>
</dbReference>
<dbReference type="OrthoDB" id="630895at2759"/>
<keyword evidence="1" id="KW-0378">Hydrolase</keyword>
<name>A0A0C3AG99_SERVB</name>
<evidence type="ECO:0000313" key="6">
    <source>
        <dbReference type="EMBL" id="KIM23655.1"/>
    </source>
</evidence>
<keyword evidence="7" id="KW-1185">Reference proteome</keyword>
<dbReference type="GO" id="GO:0047499">
    <property type="term" value="F:calcium-independent phospholipase A2 activity"/>
    <property type="evidence" value="ECO:0007669"/>
    <property type="project" value="TreeGrafter"/>
</dbReference>
<dbReference type="PROSITE" id="PS51635">
    <property type="entry name" value="PNPLA"/>
    <property type="match status" value="1"/>
</dbReference>
<dbReference type="PANTHER" id="PTHR24185">
    <property type="entry name" value="CALCIUM-INDEPENDENT PHOSPHOLIPASE A2-GAMMA"/>
    <property type="match status" value="1"/>
</dbReference>
<dbReference type="HOGENOM" id="CLU_000288_144_2_1"/>
<gene>
    <name evidence="6" type="ORF">M408DRAFT_252702</name>
</gene>
<reference evidence="7" key="2">
    <citation type="submission" date="2015-01" db="EMBL/GenBank/DDBJ databases">
        <title>Evolutionary Origins and Diversification of the Mycorrhizal Mutualists.</title>
        <authorList>
            <consortium name="DOE Joint Genome Institute"/>
            <consortium name="Mycorrhizal Genomics Consortium"/>
            <person name="Kohler A."/>
            <person name="Kuo A."/>
            <person name="Nagy L.G."/>
            <person name="Floudas D."/>
            <person name="Copeland A."/>
            <person name="Barry K.W."/>
            <person name="Cichocki N."/>
            <person name="Veneault-Fourrey C."/>
            <person name="LaButti K."/>
            <person name="Lindquist E.A."/>
            <person name="Lipzen A."/>
            <person name="Lundell T."/>
            <person name="Morin E."/>
            <person name="Murat C."/>
            <person name="Riley R."/>
            <person name="Ohm R."/>
            <person name="Sun H."/>
            <person name="Tunlid A."/>
            <person name="Henrissat B."/>
            <person name="Grigoriev I.V."/>
            <person name="Hibbett D.S."/>
            <person name="Martin F."/>
        </authorList>
    </citation>
    <scope>NUCLEOTIDE SEQUENCE [LARGE SCALE GENOMIC DNA]</scope>
    <source>
        <strain evidence="7">MAFF 305830</strain>
    </source>
</reference>
<dbReference type="STRING" id="933852.A0A0C3AG99"/>
<dbReference type="SUPFAM" id="SSF52151">
    <property type="entry name" value="FabD/lysophospholipase-like"/>
    <property type="match status" value="1"/>
</dbReference>
<dbReference type="GO" id="GO:0019369">
    <property type="term" value="P:arachidonate metabolic process"/>
    <property type="evidence" value="ECO:0007669"/>
    <property type="project" value="TreeGrafter"/>
</dbReference>
<organism evidence="6 7">
    <name type="scientific">Serendipita vermifera MAFF 305830</name>
    <dbReference type="NCBI Taxonomy" id="933852"/>
    <lineage>
        <taxon>Eukaryota</taxon>
        <taxon>Fungi</taxon>
        <taxon>Dikarya</taxon>
        <taxon>Basidiomycota</taxon>
        <taxon>Agaricomycotina</taxon>
        <taxon>Agaricomycetes</taxon>
        <taxon>Sebacinales</taxon>
        <taxon>Serendipitaceae</taxon>
        <taxon>Serendipita</taxon>
    </lineage>
</organism>
<sequence>MSNIMHRLNWKMHPNNSEAILPCQHFDLMGGSGTGGLIAIMLAKLRMSAEEAAEEFSIIAKDVFIPVNITPLERTQNLRKSLKIMITKRALPVDMKLEEEISVDNCACFVVANPLANLATNFCLRSYSARGHRTDPITVIEAALATCATRSIFEPVTVGADFKRKEYAGVGLGASNPIREVISEASSLFGGTSTVETLLSVGTGHPGIIVLKSNGGDVELNRVMQDIMTDCNQKAKEVEDQIGRAGIYFRFSVEHGMQPNYGSEVMNPAWIVTQTGSYLDGQEVKLDELTQSVGAPATVVTVDQLS</sequence>
<evidence type="ECO:0000256" key="4">
    <source>
        <dbReference type="PROSITE-ProRule" id="PRU01161"/>
    </source>
</evidence>
<keyword evidence="2" id="KW-0442">Lipid degradation</keyword>
<evidence type="ECO:0000259" key="5">
    <source>
        <dbReference type="PROSITE" id="PS51635"/>
    </source>
</evidence>
<reference evidence="6 7" key="1">
    <citation type="submission" date="2014-04" db="EMBL/GenBank/DDBJ databases">
        <authorList>
            <consortium name="DOE Joint Genome Institute"/>
            <person name="Kuo A."/>
            <person name="Zuccaro A."/>
            <person name="Kohler A."/>
            <person name="Nagy L.G."/>
            <person name="Floudas D."/>
            <person name="Copeland A."/>
            <person name="Barry K.W."/>
            <person name="Cichocki N."/>
            <person name="Veneault-Fourrey C."/>
            <person name="LaButti K."/>
            <person name="Lindquist E.A."/>
            <person name="Lipzen A."/>
            <person name="Lundell T."/>
            <person name="Morin E."/>
            <person name="Murat C."/>
            <person name="Sun H."/>
            <person name="Tunlid A."/>
            <person name="Henrissat B."/>
            <person name="Grigoriev I.V."/>
            <person name="Hibbett D.S."/>
            <person name="Martin F."/>
            <person name="Nordberg H.P."/>
            <person name="Cantor M.N."/>
            <person name="Hua S.X."/>
        </authorList>
    </citation>
    <scope>NUCLEOTIDE SEQUENCE [LARGE SCALE GENOMIC DNA]</scope>
    <source>
        <strain evidence="6 7">MAFF 305830</strain>
    </source>
</reference>
<dbReference type="EMBL" id="KN824334">
    <property type="protein sequence ID" value="KIM23655.1"/>
    <property type="molecule type" value="Genomic_DNA"/>
</dbReference>
<dbReference type="Gene3D" id="3.40.1090.10">
    <property type="entry name" value="Cytosolic phospholipase A2 catalytic domain"/>
    <property type="match status" value="1"/>
</dbReference>
<evidence type="ECO:0000256" key="3">
    <source>
        <dbReference type="ARBA" id="ARBA00023098"/>
    </source>
</evidence>
<evidence type="ECO:0000256" key="1">
    <source>
        <dbReference type="ARBA" id="ARBA00022801"/>
    </source>
</evidence>
<accession>A0A0C3AG99</accession>
<feature type="domain" description="PNPLA" evidence="5">
    <location>
        <begin position="1"/>
        <end position="182"/>
    </location>
</feature>
<dbReference type="GO" id="GO:0016020">
    <property type="term" value="C:membrane"/>
    <property type="evidence" value="ECO:0007669"/>
    <property type="project" value="TreeGrafter"/>
</dbReference>
<comment type="caution">
    <text evidence="4">Lacks conserved residue(s) required for the propagation of feature annotation.</text>
</comment>
<protein>
    <recommendedName>
        <fullName evidence="5">PNPLA domain-containing protein</fullName>
    </recommendedName>
</protein>
<dbReference type="InterPro" id="IPR002641">
    <property type="entry name" value="PNPLA_dom"/>
</dbReference>
<dbReference type="GO" id="GO:0046486">
    <property type="term" value="P:glycerolipid metabolic process"/>
    <property type="evidence" value="ECO:0007669"/>
    <property type="project" value="UniProtKB-ARBA"/>
</dbReference>
<dbReference type="Proteomes" id="UP000054097">
    <property type="component" value="Unassembled WGS sequence"/>
</dbReference>
<proteinExistence type="predicted"/>
<dbReference type="PANTHER" id="PTHR24185:SF1">
    <property type="entry name" value="CALCIUM-INDEPENDENT PHOSPHOLIPASE A2-GAMMA"/>
    <property type="match status" value="1"/>
</dbReference>
<evidence type="ECO:0000256" key="2">
    <source>
        <dbReference type="ARBA" id="ARBA00022963"/>
    </source>
</evidence>
<dbReference type="AlphaFoldDB" id="A0A0C3AG99"/>
<evidence type="ECO:0000313" key="7">
    <source>
        <dbReference type="Proteomes" id="UP000054097"/>
    </source>
</evidence>
<keyword evidence="3" id="KW-0443">Lipid metabolism</keyword>
<dbReference type="Pfam" id="PF01734">
    <property type="entry name" value="Patatin"/>
    <property type="match status" value="1"/>
</dbReference>
<dbReference type="InterPro" id="IPR016035">
    <property type="entry name" value="Acyl_Trfase/lysoPLipase"/>
</dbReference>